<protein>
    <submittedName>
        <fullName evidence="1">Uncharacterized protein</fullName>
    </submittedName>
</protein>
<dbReference type="Pfam" id="PF20977">
    <property type="entry name" value="GatF"/>
    <property type="match status" value="1"/>
</dbReference>
<dbReference type="EMBL" id="JBBBZM010000013">
    <property type="protein sequence ID" value="KAL0639215.1"/>
    <property type="molecule type" value="Genomic_DNA"/>
</dbReference>
<comment type="caution">
    <text evidence="1">The sequence shown here is derived from an EMBL/GenBank/DDBJ whole genome shotgun (WGS) entry which is preliminary data.</text>
</comment>
<organism evidence="1 2">
    <name type="scientific">Discina gigas</name>
    <dbReference type="NCBI Taxonomy" id="1032678"/>
    <lineage>
        <taxon>Eukaryota</taxon>
        <taxon>Fungi</taxon>
        <taxon>Dikarya</taxon>
        <taxon>Ascomycota</taxon>
        <taxon>Pezizomycotina</taxon>
        <taxon>Pezizomycetes</taxon>
        <taxon>Pezizales</taxon>
        <taxon>Discinaceae</taxon>
        <taxon>Discina</taxon>
    </lineage>
</organism>
<keyword evidence="2" id="KW-1185">Reference proteome</keyword>
<sequence length="150" mass="16317">MSGRLLRPLVLSAPTWSVRSLLPSSTSRETPSISASTLAHLLRLSALPPPADPASLHDHLHFVRSLQSVPTEGVTPLAAIRDEIDTSNNTYSYADILAAEGKLDEAGVGDSGRVEWNATDLAKKKWGEYFVVDEAVTQELVKPEAEERKE</sequence>
<name>A0ABR3GTE6_9PEZI</name>
<accession>A0ABR3GTE6</accession>
<reference evidence="1 2" key="1">
    <citation type="submission" date="2024-02" db="EMBL/GenBank/DDBJ databases">
        <title>Discinaceae phylogenomics.</title>
        <authorList>
            <person name="Dirks A.C."/>
            <person name="James T.Y."/>
        </authorList>
    </citation>
    <scope>NUCLEOTIDE SEQUENCE [LARGE SCALE GENOMIC DNA]</scope>
    <source>
        <strain evidence="1 2">ACD0624</strain>
    </source>
</reference>
<evidence type="ECO:0000313" key="2">
    <source>
        <dbReference type="Proteomes" id="UP001447188"/>
    </source>
</evidence>
<evidence type="ECO:0000313" key="1">
    <source>
        <dbReference type="EMBL" id="KAL0639215.1"/>
    </source>
</evidence>
<proteinExistence type="predicted"/>
<gene>
    <name evidence="1" type="ORF">Q9L58_001674</name>
</gene>
<dbReference type="Proteomes" id="UP001447188">
    <property type="component" value="Unassembled WGS sequence"/>
</dbReference>